<name>A0A830ER20_9EURY</name>
<reference evidence="5 6" key="1">
    <citation type="journal article" date="2019" name="Int. J. Syst. Evol. Microbiol.">
        <title>The Global Catalogue of Microorganisms (GCM) 10K type strain sequencing project: providing services to taxonomists for standard genome sequencing and annotation.</title>
        <authorList>
            <consortium name="The Broad Institute Genomics Platform"/>
            <consortium name="The Broad Institute Genome Sequencing Center for Infectious Disease"/>
            <person name="Wu L."/>
            <person name="Ma J."/>
        </authorList>
    </citation>
    <scope>NUCLEOTIDE SEQUENCE [LARGE SCALE GENOMIC DNA]</scope>
    <source>
        <strain evidence="5 6">JCM 19585</strain>
    </source>
</reference>
<dbReference type="PIRSF" id="PIRSF017292">
    <property type="entry name" value="UCP017292_Znf_CHY"/>
    <property type="match status" value="1"/>
</dbReference>
<dbReference type="GO" id="GO:0045041">
    <property type="term" value="P:protein import into mitochondrial intermembrane space"/>
    <property type="evidence" value="ECO:0007669"/>
    <property type="project" value="TreeGrafter"/>
</dbReference>
<keyword evidence="2" id="KW-0863">Zinc-finger</keyword>
<proteinExistence type="predicted"/>
<accession>A0A830ER20</accession>
<dbReference type="PROSITE" id="PS51266">
    <property type="entry name" value="ZF_CHY"/>
    <property type="match status" value="1"/>
</dbReference>
<dbReference type="InterPro" id="IPR052604">
    <property type="entry name" value="Mito_Tim_assembly_helper"/>
</dbReference>
<dbReference type="OrthoDB" id="189683at2157"/>
<organism evidence="5 6">
    <name type="scientific">Halarchaeum grantii</name>
    <dbReference type="NCBI Taxonomy" id="1193105"/>
    <lineage>
        <taxon>Archaea</taxon>
        <taxon>Methanobacteriati</taxon>
        <taxon>Methanobacteriota</taxon>
        <taxon>Stenosarchaea group</taxon>
        <taxon>Halobacteria</taxon>
        <taxon>Halobacteriales</taxon>
        <taxon>Halobacteriaceae</taxon>
    </lineage>
</organism>
<evidence type="ECO:0000259" key="4">
    <source>
        <dbReference type="PROSITE" id="PS51266"/>
    </source>
</evidence>
<evidence type="ECO:0000313" key="5">
    <source>
        <dbReference type="EMBL" id="GGL21171.1"/>
    </source>
</evidence>
<dbReference type="AlphaFoldDB" id="A0A830ER20"/>
<dbReference type="RefSeq" id="WP_188876419.1">
    <property type="nucleotide sequence ID" value="NZ_BMPF01000001.1"/>
</dbReference>
<dbReference type="InterPro" id="IPR008913">
    <property type="entry name" value="Znf_CHY"/>
</dbReference>
<dbReference type="EMBL" id="BMPF01000001">
    <property type="protein sequence ID" value="GGL21171.1"/>
    <property type="molecule type" value="Genomic_DNA"/>
</dbReference>
<dbReference type="InterPro" id="IPR037274">
    <property type="entry name" value="Znf_CHY_sf"/>
</dbReference>
<gene>
    <name evidence="5" type="ORF">GCM10009037_00540</name>
</gene>
<keyword evidence="3" id="KW-0862">Zinc</keyword>
<evidence type="ECO:0000256" key="2">
    <source>
        <dbReference type="ARBA" id="ARBA00022771"/>
    </source>
</evidence>
<sequence>MERTVCGVTVRGVDVDAATRCAHYGEAWDVVAIRAACCDTYYPCHACHDAVADHGHTVLARESFDDPGVLCGACGDTLTVHEYAACDDACPACGHAFNPGCTRHWERYFAPRD</sequence>
<protein>
    <recommendedName>
        <fullName evidence="4">CHY-type domain-containing protein</fullName>
    </recommendedName>
</protein>
<keyword evidence="6" id="KW-1185">Reference proteome</keyword>
<comment type="caution">
    <text evidence="5">The sequence shown here is derived from an EMBL/GenBank/DDBJ whole genome shotgun (WGS) entry which is preliminary data.</text>
</comment>
<dbReference type="Pfam" id="PF05495">
    <property type="entry name" value="zf-CHY"/>
    <property type="match status" value="1"/>
</dbReference>
<evidence type="ECO:0000256" key="3">
    <source>
        <dbReference type="ARBA" id="ARBA00022833"/>
    </source>
</evidence>
<evidence type="ECO:0000256" key="1">
    <source>
        <dbReference type="ARBA" id="ARBA00022723"/>
    </source>
</evidence>
<dbReference type="PANTHER" id="PTHR28082:SF1">
    <property type="entry name" value="HELPER OF TIM PROTEIN 13"/>
    <property type="match status" value="1"/>
</dbReference>
<evidence type="ECO:0000313" key="6">
    <source>
        <dbReference type="Proteomes" id="UP000628840"/>
    </source>
</evidence>
<dbReference type="GO" id="GO:0008270">
    <property type="term" value="F:zinc ion binding"/>
    <property type="evidence" value="ECO:0007669"/>
    <property type="project" value="UniProtKB-KW"/>
</dbReference>
<dbReference type="SUPFAM" id="SSF161219">
    <property type="entry name" value="CHY zinc finger-like"/>
    <property type="match status" value="1"/>
</dbReference>
<feature type="domain" description="CHY-type" evidence="4">
    <location>
        <begin position="14"/>
        <end position="95"/>
    </location>
</feature>
<dbReference type="InterPro" id="IPR016694">
    <property type="entry name" value="UCP017292"/>
</dbReference>
<keyword evidence="1" id="KW-0479">Metal-binding</keyword>
<dbReference type="PANTHER" id="PTHR28082">
    <property type="entry name" value="ZINC FINGER PROTEIN"/>
    <property type="match status" value="1"/>
</dbReference>
<dbReference type="Proteomes" id="UP000628840">
    <property type="component" value="Unassembled WGS sequence"/>
</dbReference>